<feature type="chain" id="PRO_5036679748" evidence="1">
    <location>
        <begin position="19"/>
        <end position="1606"/>
    </location>
</feature>
<dbReference type="SUPFAM" id="SSF49313">
    <property type="entry name" value="Cadherin-like"/>
    <property type="match status" value="1"/>
</dbReference>
<dbReference type="InterPro" id="IPR015919">
    <property type="entry name" value="Cadherin-like_sf"/>
</dbReference>
<dbReference type="GO" id="GO:1902929">
    <property type="term" value="C:plasma membrane of growing cell tip"/>
    <property type="evidence" value="ECO:0007669"/>
    <property type="project" value="TreeGrafter"/>
</dbReference>
<evidence type="ECO:0000256" key="1">
    <source>
        <dbReference type="SAM" id="SignalP"/>
    </source>
</evidence>
<name>A0A934KH26_9BACT</name>
<accession>A0A934KH26</accession>
<gene>
    <name evidence="3" type="ORF">JF887_07900</name>
</gene>
<dbReference type="InterPro" id="IPR015915">
    <property type="entry name" value="Kelch-typ_b-propeller"/>
</dbReference>
<dbReference type="Gene3D" id="2.120.10.80">
    <property type="entry name" value="Kelch-type beta propeller"/>
    <property type="match status" value="1"/>
</dbReference>
<dbReference type="Pfam" id="PF05345">
    <property type="entry name" value="He_PIG"/>
    <property type="match status" value="2"/>
</dbReference>
<keyword evidence="1" id="KW-0732">Signal</keyword>
<dbReference type="PANTHER" id="PTHR31778:SF2">
    <property type="entry name" value="BUD SITE SELECTION PROTEIN RAX2"/>
    <property type="match status" value="1"/>
</dbReference>
<comment type="caution">
    <text evidence="3">The sequence shown here is derived from an EMBL/GenBank/DDBJ whole genome shotgun (WGS) entry which is preliminary data.</text>
</comment>
<reference evidence="3 4" key="1">
    <citation type="submission" date="2020-10" db="EMBL/GenBank/DDBJ databases">
        <title>Ca. Dormibacterota MAGs.</title>
        <authorList>
            <person name="Montgomery K."/>
        </authorList>
    </citation>
    <scope>NUCLEOTIDE SEQUENCE [LARGE SCALE GENOMIC DNA]</scope>
    <source>
        <strain evidence="3">Mitchell_Peninsula_5</strain>
    </source>
</reference>
<feature type="signal peptide" evidence="1">
    <location>
        <begin position="1"/>
        <end position="18"/>
    </location>
</feature>
<dbReference type="Gene3D" id="2.60.40.10">
    <property type="entry name" value="Immunoglobulins"/>
    <property type="match status" value="2"/>
</dbReference>
<organism evidence="3 4">
    <name type="scientific">Candidatus Amunia macphersoniae</name>
    <dbReference type="NCBI Taxonomy" id="3127014"/>
    <lineage>
        <taxon>Bacteria</taxon>
        <taxon>Bacillati</taxon>
        <taxon>Candidatus Dormiibacterota</taxon>
        <taxon>Candidatus Dormibacteria</taxon>
        <taxon>Candidatus Aeolococcales</taxon>
        <taxon>Candidatus Aeolococcaceae</taxon>
        <taxon>Candidatus Amunia</taxon>
    </lineage>
</organism>
<dbReference type="InterPro" id="IPR013783">
    <property type="entry name" value="Ig-like_fold"/>
</dbReference>
<dbReference type="PANTHER" id="PTHR31778">
    <property type="entry name" value="BUD SITE SELECTION PROTEIN RAX2"/>
    <property type="match status" value="1"/>
</dbReference>
<dbReference type="GO" id="GO:0005509">
    <property type="term" value="F:calcium ion binding"/>
    <property type="evidence" value="ECO:0007669"/>
    <property type="project" value="InterPro"/>
</dbReference>
<evidence type="ECO:0000259" key="2">
    <source>
        <dbReference type="Pfam" id="PF16640"/>
    </source>
</evidence>
<dbReference type="InterPro" id="IPR032109">
    <property type="entry name" value="Big_3_5"/>
</dbReference>
<proteinExistence type="predicted"/>
<evidence type="ECO:0000313" key="4">
    <source>
        <dbReference type="Proteomes" id="UP000614410"/>
    </source>
</evidence>
<dbReference type="InterPro" id="IPR011043">
    <property type="entry name" value="Gal_Oxase/kelch_b-propeller"/>
</dbReference>
<protein>
    <submittedName>
        <fullName evidence="3">Ig-like domain repeat protein</fullName>
    </submittedName>
</protein>
<dbReference type="Proteomes" id="UP000614410">
    <property type="component" value="Unassembled WGS sequence"/>
</dbReference>
<feature type="domain" description="Bacterial Ig-like" evidence="2">
    <location>
        <begin position="794"/>
        <end position="875"/>
    </location>
</feature>
<dbReference type="SUPFAM" id="SSF50965">
    <property type="entry name" value="Galactose oxidase, central domain"/>
    <property type="match status" value="2"/>
</dbReference>
<sequence>MAALVAVAMVSATPVTRAAASGSAWSPGFINPGVDGNVAAMVTVGTKVFVGGRFTHAGTVPANNIAVWDSAAGTWSALGSGLTRTACCAGVSSLALDGNTLDIGGSFDTAGGQGADGIAQFNTATSAWLPPLPGPTGSGTILVVAPINGQLLIGGYLITGMNGSTDTFNNIARWDGIRWNSFTDSTSAVPGVEYHCFAASAVAQVTSIVADGTGGIIIGGGFNTAGGHHGYSSMAEWDVASSTWNPVGNTNSSTPDTCTSGTAAAGPNGVTGGSFGTVGRLVASGSLVYTLGSFSQANAGTTPTPANNIAVWHTDSKSWSTLGNGVTREVDMVVRGSNVYVAGQIGNGSAYGVQEWNGTTWTQLGGAFDASSSSGFTVDALAVAGDGTVYAGGHFSALNAAVDSRGFTTGASPAANHIAALAPGGTSWAPLGSGLGLSNQVTSMATDGTHLYAAGNFFAGPIALNGVGEFDGTHWQPLGGGFPPFASAGPIAVDPSGTVYAVGTSADPSGNRILFVYSPATQQWSPLGGSFQGVGALATRGQDVYVGGSFGSPSPGGVGGNLAMWDGSQWSDVGFGVDGFVNTIAVSGNNVYVGGQFSRVGDRNHDGTGGGIAANNVAMWDGVAWHALGAAGSNGTDSSVGGLAVSGSTVYASGGFRHAGGQVVNNIAAWNGTSWVPLGEGLDGYVRSLAVSGSGLYVGGNFTHVVNSTGTPTPVYGVAFWNGSAWSALGTGLQEDSLGGGFANAMAVAGTTLYVGGYFQHTDGLPAGNIGAYGPVSPGPPLANGVATSIAVAASAQTLSNNQPVTLTAAVSPTQGSGAPGGSVTFSYNFGTVLGIAPLNNGVASLTTSAITAGCACLEDVLAQYPGDASFLPTSGYGSLVMGTPGDAVITTTSLPGGKTGTAYNATLQRRSGAGTYSWSLTNRGDPLPTGLSLDSATGAITGTPTQSGNFLLNVSLALSSSGVSNVWLPLIVPATGAGVNGSATALDSFGGTAAVSAGFTSTTPNTLGTILAGPGLVTVAEYGGNPAGPPPFTSGGYFDVRVLPFAGGTPPLKAAVLRCGMNAGNALEWWNAGANTWQPVGPASAVNFDATTGCTRFVAASSTSPTFAQLNGTPFAVATGIQTTAPAITSANHATFTAGVAGSFTVTTTGTPTPVLSVTGTLPAGVTFTDNHDGTAALSGTPGAGTAGPYPLTITANNGVGSAATQSFTLTVKAAASPGTFGSLAPTRLLDTRSNTGADGPVSAHQTVALQVTGRGGVPAGGVSAVTLNVTVTGPTTDGWVTVYADGTAPPTASNLNFVAGQTVPNLVVAPVGVNGKVDLTFGSSSNGGTLQLIADVAGYYVSGTPNSPGAFGSLAPTRLLDTRSNTGASGPVPAHGQVALQVAGKGGVPASGVSAVVLNVTVTGPQADGWITVYASGTTAPTASNLNFVAGQTVPNLVIAPVGSDGKVILANGSGGAGGTVQLIADVAGYYLSGTPSGAGAFGSLAPNRVLDTRSNTGANGPVAAHQTVALQVAGRGGVPASGVSAVVLNVTVTGPTSDGWITVYADGTTSPTASNLNFVAGQTVPNLVVAPVGADGKVDLNFGSSSSGGTLQLIADVAGYFAG</sequence>
<dbReference type="Pfam" id="PF16640">
    <property type="entry name" value="Big_3_5"/>
    <property type="match status" value="1"/>
</dbReference>
<dbReference type="EMBL" id="JAEKNN010000036">
    <property type="protein sequence ID" value="MBJ7609341.1"/>
    <property type="molecule type" value="Genomic_DNA"/>
</dbReference>
<evidence type="ECO:0000313" key="3">
    <source>
        <dbReference type="EMBL" id="MBJ7609341.1"/>
    </source>
</evidence>